<dbReference type="GeneID" id="89922710"/>
<feature type="active site" description="Proton donor" evidence="3">
    <location>
        <position position="320"/>
    </location>
</feature>
<keyword evidence="6" id="KW-1185">Reference proteome</keyword>
<proteinExistence type="inferred from homology"/>
<sequence>MPYDQIPSKASLKVEPFNAHVSDLQLEGLKFLLQVSPIGPETYENKVADVNSYTSFGITRSWLEEAKQHWLEKYDWRKTEDRFNTYNNYTAEIDDDNFKYNIHFIGLFSKKADAVPLLLNHGWPGSFVEFLDVLDTFKSKYDENSLPYHVIVPSLPGHAYSNGPPLDKDHTIQDTARVLDKLMVGLGFGGGYVTQGGDTGSFISRVLGATSDSVKAVHINFAVGIGPESGDEVANMSASDQKHMGRMKDFLDQGSAYARMHGTRPSTIGLVLSSSPLALLAWIGEKFEQWTDKNPPLEKILDDVTLYWFTKSLPRCIYSYRQFFGQEPQFFHNDPKYYIKKPLGYSLFPEELAPVPVSLVKKSGNLVWHREHQSGGHFAAMEKPKEFVQDIEDFITTAWTKSKM</sequence>
<dbReference type="GO" id="GO:0097176">
    <property type="term" value="P:epoxide metabolic process"/>
    <property type="evidence" value="ECO:0007669"/>
    <property type="project" value="TreeGrafter"/>
</dbReference>
<evidence type="ECO:0000256" key="2">
    <source>
        <dbReference type="ARBA" id="ARBA00022801"/>
    </source>
</evidence>
<organism evidence="5 6">
    <name type="scientific">Saxophila tyrrhenica</name>
    <dbReference type="NCBI Taxonomy" id="1690608"/>
    <lineage>
        <taxon>Eukaryota</taxon>
        <taxon>Fungi</taxon>
        <taxon>Dikarya</taxon>
        <taxon>Ascomycota</taxon>
        <taxon>Pezizomycotina</taxon>
        <taxon>Dothideomycetes</taxon>
        <taxon>Dothideomycetidae</taxon>
        <taxon>Mycosphaerellales</taxon>
        <taxon>Extremaceae</taxon>
        <taxon>Saxophila</taxon>
    </lineage>
</organism>
<dbReference type="RefSeq" id="XP_064662951.1">
    <property type="nucleotide sequence ID" value="XM_064798624.1"/>
</dbReference>
<evidence type="ECO:0000313" key="6">
    <source>
        <dbReference type="Proteomes" id="UP001337655"/>
    </source>
</evidence>
<comment type="similarity">
    <text evidence="1">Belongs to the peptidase S33 family.</text>
</comment>
<dbReference type="PANTHER" id="PTHR21661">
    <property type="entry name" value="EPOXIDE HYDROLASE 1-RELATED"/>
    <property type="match status" value="1"/>
</dbReference>
<evidence type="ECO:0000313" key="5">
    <source>
        <dbReference type="EMBL" id="KAK5174282.1"/>
    </source>
</evidence>
<name>A0AAV9PPQ8_9PEZI</name>
<evidence type="ECO:0000256" key="3">
    <source>
        <dbReference type="PIRSR" id="PIRSR001112-1"/>
    </source>
</evidence>
<accession>A0AAV9PPQ8</accession>
<evidence type="ECO:0000259" key="4">
    <source>
        <dbReference type="Pfam" id="PF06441"/>
    </source>
</evidence>
<dbReference type="InterPro" id="IPR000639">
    <property type="entry name" value="Epox_hydrolase-like"/>
</dbReference>
<feature type="active site" description="Nucleophile" evidence="3">
    <location>
        <position position="198"/>
    </location>
</feature>
<dbReference type="InterPro" id="IPR016292">
    <property type="entry name" value="Epoxide_hydrolase"/>
</dbReference>
<gene>
    <name evidence="5" type="ORF">LTR77_001362</name>
</gene>
<feature type="active site" description="Proton acceptor" evidence="3">
    <location>
        <position position="377"/>
    </location>
</feature>
<dbReference type="GO" id="GO:0004301">
    <property type="term" value="F:epoxide hydrolase activity"/>
    <property type="evidence" value="ECO:0007669"/>
    <property type="project" value="TreeGrafter"/>
</dbReference>
<feature type="domain" description="Epoxide hydrolase N-terminal" evidence="4">
    <location>
        <begin position="14"/>
        <end position="130"/>
    </location>
</feature>
<dbReference type="AlphaFoldDB" id="A0AAV9PPQ8"/>
<comment type="caution">
    <text evidence="5">The sequence shown here is derived from an EMBL/GenBank/DDBJ whole genome shotgun (WGS) entry which is preliminary data.</text>
</comment>
<dbReference type="EMBL" id="JAVRRT010000002">
    <property type="protein sequence ID" value="KAK5174282.1"/>
    <property type="molecule type" value="Genomic_DNA"/>
</dbReference>
<reference evidence="5 6" key="1">
    <citation type="submission" date="2023-08" db="EMBL/GenBank/DDBJ databases">
        <title>Black Yeasts Isolated from many extreme environments.</title>
        <authorList>
            <person name="Coleine C."/>
            <person name="Stajich J.E."/>
            <person name="Selbmann L."/>
        </authorList>
    </citation>
    <scope>NUCLEOTIDE SEQUENCE [LARGE SCALE GENOMIC DNA]</scope>
    <source>
        <strain evidence="5 6">CCFEE 5935</strain>
    </source>
</reference>
<dbReference type="InterPro" id="IPR010497">
    <property type="entry name" value="Epoxide_hydro_N"/>
</dbReference>
<dbReference type="PANTHER" id="PTHR21661:SF39">
    <property type="entry name" value="HYDROLASE, PUTATIVE (AFU_ORTHOLOGUE AFUA_3G08960)-RELATED"/>
    <property type="match status" value="1"/>
</dbReference>
<evidence type="ECO:0000256" key="1">
    <source>
        <dbReference type="ARBA" id="ARBA00010088"/>
    </source>
</evidence>
<dbReference type="Gene3D" id="3.40.50.1820">
    <property type="entry name" value="alpha/beta hydrolase"/>
    <property type="match status" value="1"/>
</dbReference>
<dbReference type="Pfam" id="PF06441">
    <property type="entry name" value="EHN"/>
    <property type="match status" value="1"/>
</dbReference>
<dbReference type="InterPro" id="IPR029058">
    <property type="entry name" value="AB_hydrolase_fold"/>
</dbReference>
<dbReference type="SUPFAM" id="SSF53474">
    <property type="entry name" value="alpha/beta-Hydrolases"/>
    <property type="match status" value="1"/>
</dbReference>
<dbReference type="Proteomes" id="UP001337655">
    <property type="component" value="Unassembled WGS sequence"/>
</dbReference>
<dbReference type="PIRSF" id="PIRSF001112">
    <property type="entry name" value="Epoxide_hydrolase"/>
    <property type="match status" value="1"/>
</dbReference>
<keyword evidence="2" id="KW-0378">Hydrolase</keyword>
<protein>
    <recommendedName>
        <fullName evidence="4">Epoxide hydrolase N-terminal domain-containing protein</fullName>
    </recommendedName>
</protein>
<dbReference type="PRINTS" id="PR00412">
    <property type="entry name" value="EPOXHYDRLASE"/>
</dbReference>